<dbReference type="GeneID" id="92715971"/>
<dbReference type="GO" id="GO:0003723">
    <property type="term" value="F:RNA binding"/>
    <property type="evidence" value="ECO:0007669"/>
    <property type="project" value="UniProtKB-KW"/>
</dbReference>
<name>A0A8E3ZJM1_9FIRM</name>
<evidence type="ECO:0000256" key="4">
    <source>
        <dbReference type="ARBA" id="ARBA00019377"/>
    </source>
</evidence>
<comment type="subunit">
    <text evidence="3">Homohexamer.</text>
</comment>
<organism evidence="9 10">
    <name type="scientific">Dialister hominis</name>
    <dbReference type="NCBI Taxonomy" id="2582419"/>
    <lineage>
        <taxon>Bacteria</taxon>
        <taxon>Bacillati</taxon>
        <taxon>Bacillota</taxon>
        <taxon>Negativicutes</taxon>
        <taxon>Veillonellales</taxon>
        <taxon>Veillonellaceae</taxon>
        <taxon>Dialister</taxon>
    </lineage>
</organism>
<dbReference type="Pfam" id="PF09021">
    <property type="entry name" value="HutP"/>
    <property type="match status" value="1"/>
</dbReference>
<dbReference type="AlphaFoldDB" id="A0A8E3ZJM1"/>
<proteinExistence type="inferred from homology"/>
<keyword evidence="10" id="KW-1185">Reference proteome</keyword>
<comment type="similarity">
    <text evidence="2">Belongs to the HutP family.</text>
</comment>
<evidence type="ECO:0000256" key="8">
    <source>
        <dbReference type="ARBA" id="ARBA00023163"/>
    </source>
</evidence>
<dbReference type="EMBL" id="AP019697">
    <property type="protein sequence ID" value="BBK24817.1"/>
    <property type="molecule type" value="Genomic_DNA"/>
</dbReference>
<dbReference type="RefSeq" id="WP_108849794.1">
    <property type="nucleotide sequence ID" value="NZ_AP019697.1"/>
</dbReference>
<evidence type="ECO:0000256" key="3">
    <source>
        <dbReference type="ARBA" id="ARBA00011643"/>
    </source>
</evidence>
<dbReference type="OrthoDB" id="1629373at2"/>
<dbReference type="InterPro" id="IPR015111">
    <property type="entry name" value="Regulatory_HutP"/>
</dbReference>
<keyword evidence="8" id="KW-0804">Transcription</keyword>
<dbReference type="Proteomes" id="UP000320585">
    <property type="component" value="Chromosome"/>
</dbReference>
<evidence type="ECO:0000256" key="7">
    <source>
        <dbReference type="ARBA" id="ARBA00023159"/>
    </source>
</evidence>
<gene>
    <name evidence="9" type="ORF">Dia5BBH33_07520</name>
</gene>
<keyword evidence="6" id="KW-0805">Transcription regulation</keyword>
<evidence type="ECO:0000313" key="9">
    <source>
        <dbReference type="EMBL" id="BBK24817.1"/>
    </source>
</evidence>
<accession>A0A8E3ZJM1</accession>
<dbReference type="InterPro" id="IPR036482">
    <property type="entry name" value="Regulatory_HutP_sf"/>
</dbReference>
<dbReference type="CDD" id="cd11640">
    <property type="entry name" value="HutP"/>
    <property type="match status" value="1"/>
</dbReference>
<sequence>MYKEFQSADVARAAIRMALSENRSDENELREKLAKSGIRAVAVNFGGKFLDIIPKIYESAIVAAQRQHVISDTHVGDGSVVGAMESAIEQIKLMAMGMNVGGKIGIARWKEHLCVAVFVEVGVLHFNEVTLGMAHRVLRNDLTDEDD</sequence>
<evidence type="ECO:0000256" key="6">
    <source>
        <dbReference type="ARBA" id="ARBA00023015"/>
    </source>
</evidence>
<evidence type="ECO:0000256" key="1">
    <source>
        <dbReference type="ARBA" id="ARBA00002945"/>
    </source>
</evidence>
<keyword evidence="5" id="KW-0694">RNA-binding</keyword>
<evidence type="ECO:0000256" key="2">
    <source>
        <dbReference type="ARBA" id="ARBA00009992"/>
    </source>
</evidence>
<evidence type="ECO:0000256" key="5">
    <source>
        <dbReference type="ARBA" id="ARBA00022884"/>
    </source>
</evidence>
<evidence type="ECO:0000313" key="10">
    <source>
        <dbReference type="Proteomes" id="UP000320585"/>
    </source>
</evidence>
<protein>
    <recommendedName>
        <fullName evidence="4">Hut operon positive regulatory protein</fullName>
    </recommendedName>
</protein>
<keyword evidence="7" id="KW-0010">Activator</keyword>
<dbReference type="Gene3D" id="3.40.1510.10">
    <property type="entry name" value="Hut operon regulatory protein HutP"/>
    <property type="match status" value="1"/>
</dbReference>
<comment type="function">
    <text evidence="1">Antiterminator that binds to cis-acting regulatory sequences on the mRNA in the presence of histidine, thereby suppressing transcription termination and activating the hut operon for histidine utilization.</text>
</comment>
<reference evidence="10" key="1">
    <citation type="submission" date="2019-05" db="EMBL/GenBank/DDBJ databases">
        <title>Complete genome sequencing of Dialister sp. strain 5BBH33.</title>
        <authorList>
            <person name="Sakamoto M."/>
            <person name="Murakami T."/>
            <person name="Mori H."/>
        </authorList>
    </citation>
    <scope>NUCLEOTIDE SEQUENCE [LARGE SCALE GENOMIC DNA]</scope>
    <source>
        <strain evidence="10">5BBH33</strain>
    </source>
</reference>
<dbReference type="KEGG" id="dho:Dia5BBH33_07520"/>